<reference evidence="1" key="2">
    <citation type="submission" date="2007-04" db="EMBL/GenBank/DDBJ databases">
        <title>The genome of the human body louse.</title>
        <authorList>
            <consortium name="The Human Body Louse Genome Consortium"/>
            <person name="Kirkness E."/>
            <person name="Walenz B."/>
            <person name="Hass B."/>
            <person name="Bruggner R."/>
            <person name="Strausberg R."/>
        </authorList>
    </citation>
    <scope>NUCLEOTIDE SEQUENCE</scope>
    <source>
        <strain evidence="1">USDA</strain>
    </source>
</reference>
<dbReference type="RefSeq" id="XP_002430158.1">
    <property type="nucleotide sequence ID" value="XM_002430113.1"/>
</dbReference>
<dbReference type="CTD" id="8238602"/>
<keyword evidence="3" id="KW-1185">Reference proteome</keyword>
<name>E0VVL4_PEDHC</name>
<dbReference type="AlphaFoldDB" id="E0VVL4"/>
<gene>
    <name evidence="2" type="primary">8238602</name>
    <name evidence="1" type="ORF">Phum_PHUM464870</name>
</gene>
<proteinExistence type="predicted"/>
<evidence type="ECO:0000313" key="3">
    <source>
        <dbReference type="Proteomes" id="UP000009046"/>
    </source>
</evidence>
<reference evidence="2" key="3">
    <citation type="submission" date="2021-02" db="UniProtKB">
        <authorList>
            <consortium name="EnsemblMetazoa"/>
        </authorList>
    </citation>
    <scope>IDENTIFICATION</scope>
    <source>
        <strain evidence="2">USDA</strain>
    </source>
</reference>
<evidence type="ECO:0000313" key="2">
    <source>
        <dbReference type="EnsemblMetazoa" id="PHUM464870-PA"/>
    </source>
</evidence>
<dbReference type="Proteomes" id="UP000009046">
    <property type="component" value="Unassembled WGS sequence"/>
</dbReference>
<dbReference type="EnsemblMetazoa" id="PHUM464870-RA">
    <property type="protein sequence ID" value="PHUM464870-PA"/>
    <property type="gene ID" value="PHUM464870"/>
</dbReference>
<organism>
    <name type="scientific">Pediculus humanus subsp. corporis</name>
    <name type="common">Body louse</name>
    <dbReference type="NCBI Taxonomy" id="121224"/>
    <lineage>
        <taxon>Eukaryota</taxon>
        <taxon>Metazoa</taxon>
        <taxon>Ecdysozoa</taxon>
        <taxon>Arthropoda</taxon>
        <taxon>Hexapoda</taxon>
        <taxon>Insecta</taxon>
        <taxon>Pterygota</taxon>
        <taxon>Neoptera</taxon>
        <taxon>Paraneoptera</taxon>
        <taxon>Psocodea</taxon>
        <taxon>Troctomorpha</taxon>
        <taxon>Phthiraptera</taxon>
        <taxon>Anoplura</taxon>
        <taxon>Pediculidae</taxon>
        <taxon>Pediculus</taxon>
    </lineage>
</organism>
<dbReference type="GeneID" id="8238602"/>
<evidence type="ECO:0000313" key="1">
    <source>
        <dbReference type="EMBL" id="EEB17420.1"/>
    </source>
</evidence>
<dbReference type="EMBL" id="DS235812">
    <property type="protein sequence ID" value="EEB17420.1"/>
    <property type="molecule type" value="Genomic_DNA"/>
</dbReference>
<dbReference type="VEuPathDB" id="VectorBase:PHUM464870"/>
<dbReference type="KEGG" id="phu:Phum_PHUM464870"/>
<accession>E0VVL4</accession>
<sequence>MNEEFEENKLSFLLFGSCNYLPESYTVLRSYLRVHSSNLASEYNLKLPKCFTNKNFCCPFCFTSWKANVYSFKLLPSTGKNFKTSHTSEKVTKNKLAIKCKLCKRITLFSLIKPQCSSKNDDLATISETIKKKKKKKKNCFANLNPSACKSAALQLKNTTGKESR</sequence>
<protein>
    <submittedName>
        <fullName evidence="1 2">Uncharacterized protein</fullName>
    </submittedName>
</protein>
<dbReference type="EMBL" id="AAZO01005653">
    <property type="status" value="NOT_ANNOTATED_CDS"/>
    <property type="molecule type" value="Genomic_DNA"/>
</dbReference>
<reference evidence="1" key="1">
    <citation type="submission" date="2007-04" db="EMBL/GenBank/DDBJ databases">
        <title>Annotation of Pediculus humanus corporis strain USDA.</title>
        <authorList>
            <person name="Kirkness E."/>
            <person name="Hannick L."/>
            <person name="Hass B."/>
            <person name="Bruggner R."/>
            <person name="Lawson D."/>
            <person name="Bidwell S."/>
            <person name="Joardar V."/>
            <person name="Caler E."/>
            <person name="Walenz B."/>
            <person name="Inman J."/>
            <person name="Schobel S."/>
            <person name="Galinsky K."/>
            <person name="Amedeo P."/>
            <person name="Strausberg R."/>
        </authorList>
    </citation>
    <scope>NUCLEOTIDE SEQUENCE</scope>
    <source>
        <strain evidence="1">USDA</strain>
    </source>
</reference>
<dbReference type="HOGENOM" id="CLU_1612798_0_0_1"/>
<dbReference type="InParanoid" id="E0VVL4"/>